<evidence type="ECO:0000313" key="1">
    <source>
        <dbReference type="EMBL" id="MFC4873540.1"/>
    </source>
</evidence>
<reference evidence="2" key="1">
    <citation type="journal article" date="2019" name="Int. J. Syst. Evol. Microbiol.">
        <title>The Global Catalogue of Microorganisms (GCM) 10K type strain sequencing project: providing services to taxonomists for standard genome sequencing and annotation.</title>
        <authorList>
            <consortium name="The Broad Institute Genomics Platform"/>
            <consortium name="The Broad Institute Genome Sequencing Center for Infectious Disease"/>
            <person name="Wu L."/>
            <person name="Ma J."/>
        </authorList>
    </citation>
    <scope>NUCLEOTIDE SEQUENCE [LARGE SCALE GENOMIC DNA]</scope>
    <source>
        <strain evidence="2">CGMCC 4.7466</strain>
    </source>
</reference>
<accession>A0ABV9T4C5</accession>
<dbReference type="PROSITE" id="PS51257">
    <property type="entry name" value="PROKAR_LIPOPROTEIN"/>
    <property type="match status" value="1"/>
</dbReference>
<keyword evidence="1" id="KW-0449">Lipoprotein</keyword>
<proteinExistence type="predicted"/>
<sequence length="478" mass="54377">MRNIQKIFVAFAVFFVGQSCIHDFEEVNTDPNRIDRISPGTLLNPILYGVSSFNTSRADAFTFQIMQVALPFPSATGGLHRYDVSEAAGNSTWNTYYRWLINIKEMKEAAINAEDPNYEAVALTLNAWVYSLLSDSFGDVPFEEASRGEEGIFRPKFNTQQEVYTAILSDLERANSLYDLGRNMIYGEDILFQNDVARWQKFTNSLHLRLLLRVSNRTETNAFSRMAAIVQNPETYPVFNSTQESAILKITGVNPNLSPWGRAIDFTTFRAMSAFFIDRLNELDDPRRPVFATEARDPDGQTTIGYKGIPSGYATGDSEFNFSPSNHNIALVQVPMISLILTYAEVEFIKAELALKGHISSDPETHYNTAVEAAMEQWGVDIPETYFENTAAAFDGTLEKLMLQKYLGLYFNDYQQWFEYRRTGYPVLPKNAGMLNDQLVPVRFRYPVDVQINNTENYNEAVARIGTDDINTKVWWEE</sequence>
<dbReference type="Gene3D" id="1.25.40.390">
    <property type="match status" value="1"/>
</dbReference>
<dbReference type="Pfam" id="PF12771">
    <property type="entry name" value="SusD-like_2"/>
    <property type="match status" value="1"/>
</dbReference>
<dbReference type="EMBL" id="JBHSJJ010000011">
    <property type="protein sequence ID" value="MFC4873540.1"/>
    <property type="molecule type" value="Genomic_DNA"/>
</dbReference>
<dbReference type="RefSeq" id="WP_377066495.1">
    <property type="nucleotide sequence ID" value="NZ_JBHSJJ010000011.1"/>
</dbReference>
<gene>
    <name evidence="1" type="ORF">ACFPFU_17695</name>
</gene>
<dbReference type="SUPFAM" id="SSF48452">
    <property type="entry name" value="TPR-like"/>
    <property type="match status" value="1"/>
</dbReference>
<name>A0ABV9T4C5_9BACT</name>
<dbReference type="InterPro" id="IPR011990">
    <property type="entry name" value="TPR-like_helical_dom_sf"/>
</dbReference>
<comment type="caution">
    <text evidence="1">The sequence shown here is derived from an EMBL/GenBank/DDBJ whole genome shotgun (WGS) entry which is preliminary data.</text>
</comment>
<dbReference type="InterPro" id="IPR041662">
    <property type="entry name" value="SusD-like_2"/>
</dbReference>
<organism evidence="1 2">
    <name type="scientific">Negadavirga shengliensis</name>
    <dbReference type="NCBI Taxonomy" id="1389218"/>
    <lineage>
        <taxon>Bacteria</taxon>
        <taxon>Pseudomonadati</taxon>
        <taxon>Bacteroidota</taxon>
        <taxon>Cytophagia</taxon>
        <taxon>Cytophagales</taxon>
        <taxon>Cyclobacteriaceae</taxon>
        <taxon>Negadavirga</taxon>
    </lineage>
</organism>
<protein>
    <submittedName>
        <fullName evidence="1">SusD/RagB family nutrient-binding outer membrane lipoprotein</fullName>
    </submittedName>
</protein>
<evidence type="ECO:0000313" key="2">
    <source>
        <dbReference type="Proteomes" id="UP001595818"/>
    </source>
</evidence>
<dbReference type="Proteomes" id="UP001595818">
    <property type="component" value="Unassembled WGS sequence"/>
</dbReference>
<keyword evidence="2" id="KW-1185">Reference proteome</keyword>